<evidence type="ECO:0000259" key="1">
    <source>
        <dbReference type="Pfam" id="PF10213"/>
    </source>
</evidence>
<evidence type="ECO:0000313" key="3">
    <source>
        <dbReference type="Proteomes" id="UP000261540"/>
    </source>
</evidence>
<reference evidence="2" key="1">
    <citation type="submission" date="2025-08" db="UniProtKB">
        <authorList>
            <consortium name="Ensembl"/>
        </authorList>
    </citation>
    <scope>IDENTIFICATION</scope>
</reference>
<dbReference type="Proteomes" id="UP000261540">
    <property type="component" value="Unplaced"/>
</dbReference>
<keyword evidence="3" id="KW-1185">Reference proteome</keyword>
<feature type="domain" description="Small ribosomal subunit protein mS35 mitochondrial conserved" evidence="1">
    <location>
        <begin position="139"/>
        <end position="209"/>
    </location>
</feature>
<dbReference type="Ensembl" id="ENSPKIT00000004759.1">
    <property type="protein sequence ID" value="ENSPKIP00000024058.1"/>
    <property type="gene ID" value="ENSPKIG00000007441.1"/>
</dbReference>
<dbReference type="GeneTree" id="ENSGT00390000003443"/>
<dbReference type="InterPro" id="IPR019349">
    <property type="entry name" value="Ribosomal_mS35_mit"/>
</dbReference>
<dbReference type="GO" id="GO:0032543">
    <property type="term" value="P:mitochondrial translation"/>
    <property type="evidence" value="ECO:0007669"/>
    <property type="project" value="InterPro"/>
</dbReference>
<evidence type="ECO:0000313" key="2">
    <source>
        <dbReference type="Ensembl" id="ENSPKIP00000024058.1"/>
    </source>
</evidence>
<dbReference type="GO" id="GO:0003735">
    <property type="term" value="F:structural constituent of ribosome"/>
    <property type="evidence" value="ECO:0007669"/>
    <property type="project" value="InterPro"/>
</dbReference>
<protein>
    <submittedName>
        <fullName evidence="2">Mitochondrial ribosomal protein S35</fullName>
    </submittedName>
</protein>
<dbReference type="AlphaFoldDB" id="A0A3B3S0K8"/>
<organism evidence="2 3">
    <name type="scientific">Paramormyrops kingsleyae</name>
    <dbReference type="NCBI Taxonomy" id="1676925"/>
    <lineage>
        <taxon>Eukaryota</taxon>
        <taxon>Metazoa</taxon>
        <taxon>Chordata</taxon>
        <taxon>Craniata</taxon>
        <taxon>Vertebrata</taxon>
        <taxon>Euteleostomi</taxon>
        <taxon>Actinopterygii</taxon>
        <taxon>Neopterygii</taxon>
        <taxon>Teleostei</taxon>
        <taxon>Osteoglossocephala</taxon>
        <taxon>Osteoglossomorpha</taxon>
        <taxon>Osteoglossiformes</taxon>
        <taxon>Mormyridae</taxon>
        <taxon>Paramormyrops</taxon>
    </lineage>
</organism>
<accession>A0A3B3S0K8</accession>
<proteinExistence type="predicted"/>
<dbReference type="PANTHER" id="PTHR13490:SF0">
    <property type="entry name" value="SMALL RIBOSOMAL SUBUNIT PROTEIN MS35"/>
    <property type="match status" value="1"/>
</dbReference>
<dbReference type="GO" id="GO:0005763">
    <property type="term" value="C:mitochondrial small ribosomal subunit"/>
    <property type="evidence" value="ECO:0007669"/>
    <property type="project" value="TreeGrafter"/>
</dbReference>
<dbReference type="Pfam" id="PF10213">
    <property type="entry name" value="MRP-S28"/>
    <property type="match status" value="1"/>
</dbReference>
<dbReference type="PANTHER" id="PTHR13490">
    <property type="entry name" value="MITOCHONDRIAL 28S RIBOSOMAL PROTEIN S28"/>
    <property type="match status" value="1"/>
</dbReference>
<reference evidence="2" key="2">
    <citation type="submission" date="2025-09" db="UniProtKB">
        <authorList>
            <consortium name="Ensembl"/>
        </authorList>
    </citation>
    <scope>IDENTIFICATION</scope>
</reference>
<sequence>RVASSLCSWASWASRAWHASSRPHSSGPPRYEKMSTDQDWTSVYPTAAAFKPCSVPLPVRMGYPVERGVHPAKEGNLELIKIPNFLHITPPAIKKHCEALKQFCTEWPSTLDSDVRCEEHFPIQMETKDFVFAGPSLRSPASRVVRLKVKLSCLNLDLHARRKLVKLAGPRYCRETDTLTLTADRCPLKRQNRDYAMYLLTALYHESWKTEAWEQEKTEEDMEEYVWEGSPSQKNVVDTLLRMRPDTEAEPCRDKLLTSAEVREYGTAVSQLKNEGESEEGVLRYREAVRQLLRL</sequence>
<name>A0A3B3S0K8_9TELE</name>
<dbReference type="InterPro" id="IPR039848">
    <property type="entry name" value="Ribosomal_mS35_mt"/>
</dbReference>